<reference evidence="1" key="1">
    <citation type="journal article" date="2014" name="Front. Microbiol.">
        <title>High frequency of phylogenetically diverse reductive dehalogenase-homologous genes in deep subseafloor sedimentary metagenomes.</title>
        <authorList>
            <person name="Kawai M."/>
            <person name="Futagami T."/>
            <person name="Toyoda A."/>
            <person name="Takaki Y."/>
            <person name="Nishi S."/>
            <person name="Hori S."/>
            <person name="Arai W."/>
            <person name="Tsubouchi T."/>
            <person name="Morono Y."/>
            <person name="Uchiyama I."/>
            <person name="Ito T."/>
            <person name="Fujiyama A."/>
            <person name="Inagaki F."/>
            <person name="Takami H."/>
        </authorList>
    </citation>
    <scope>NUCLEOTIDE SEQUENCE</scope>
    <source>
        <strain evidence="1">Expedition CK06-06</strain>
    </source>
</reference>
<dbReference type="EMBL" id="BARW01024744">
    <property type="protein sequence ID" value="GAI95388.1"/>
    <property type="molecule type" value="Genomic_DNA"/>
</dbReference>
<organism evidence="1">
    <name type="scientific">marine sediment metagenome</name>
    <dbReference type="NCBI Taxonomy" id="412755"/>
    <lineage>
        <taxon>unclassified sequences</taxon>
        <taxon>metagenomes</taxon>
        <taxon>ecological metagenomes</taxon>
    </lineage>
</organism>
<evidence type="ECO:0000313" key="1">
    <source>
        <dbReference type="EMBL" id="GAI95388.1"/>
    </source>
</evidence>
<protein>
    <submittedName>
        <fullName evidence="1">Uncharacterized protein</fullName>
    </submittedName>
</protein>
<accession>X1SR25</accession>
<proteinExistence type="predicted"/>
<dbReference type="AlphaFoldDB" id="X1SR25"/>
<name>X1SR25_9ZZZZ</name>
<comment type="caution">
    <text evidence="1">The sequence shown here is derived from an EMBL/GenBank/DDBJ whole genome shotgun (WGS) entry which is preliminary data.</text>
</comment>
<dbReference type="Pfam" id="PF25948">
    <property type="entry name" value="DUF7986"/>
    <property type="match status" value="1"/>
</dbReference>
<dbReference type="InterPro" id="IPR058292">
    <property type="entry name" value="DUF7986"/>
</dbReference>
<sequence>METINKKDINKGGKALHILKNGKLVFNNEGETNVLMDYCIHNTPRPDKNYVDLFLEKDPSPDYVSILNSLKDSRFSIFRLMHKRKGFGVLAEDTLSGDTVLILDKALSRFGQINLYIAGRFLPMINASDGKEAGILSGASLPINENLYPLI</sequence>
<gene>
    <name evidence="1" type="ORF">S12H4_40726</name>
</gene>